<protein>
    <recommendedName>
        <fullName evidence="3">histidine kinase</fullName>
        <ecNumber evidence="3">2.7.13.3</ecNumber>
    </recommendedName>
</protein>
<keyword evidence="6" id="KW-0808">Transferase</keyword>
<dbReference type="Pfam" id="PF00512">
    <property type="entry name" value="HisKA"/>
    <property type="match status" value="1"/>
</dbReference>
<dbReference type="SMART" id="SM00304">
    <property type="entry name" value="HAMP"/>
    <property type="match status" value="1"/>
</dbReference>
<organism evidence="17 18">
    <name type="scientific">Gallibacterium anatis</name>
    <dbReference type="NCBI Taxonomy" id="750"/>
    <lineage>
        <taxon>Bacteria</taxon>
        <taxon>Pseudomonadati</taxon>
        <taxon>Pseudomonadota</taxon>
        <taxon>Gammaproteobacteria</taxon>
        <taxon>Pasteurellales</taxon>
        <taxon>Pasteurellaceae</taxon>
        <taxon>Gallibacterium</taxon>
    </lineage>
</organism>
<evidence type="ECO:0000256" key="12">
    <source>
        <dbReference type="ARBA" id="ARBA00023012"/>
    </source>
</evidence>
<evidence type="ECO:0000256" key="10">
    <source>
        <dbReference type="ARBA" id="ARBA00022840"/>
    </source>
</evidence>
<evidence type="ECO:0000256" key="11">
    <source>
        <dbReference type="ARBA" id="ARBA00022989"/>
    </source>
</evidence>
<reference evidence="17 18" key="1">
    <citation type="submission" date="2014-08" db="EMBL/GenBank/DDBJ databases">
        <title>Chaperone-usher fimbriae in a diverse selection of Gallibacterium genomes.</title>
        <authorList>
            <person name="Kudirkiene E."/>
            <person name="Bager R.J."/>
            <person name="Johnson T.J."/>
            <person name="Bojesen A.M."/>
        </authorList>
    </citation>
    <scope>NUCLEOTIDE SEQUENCE [LARGE SCALE GENOMIC DNA]</scope>
    <source>
        <strain evidence="17 18">20558/3kl.</strain>
    </source>
</reference>
<evidence type="ECO:0000256" key="9">
    <source>
        <dbReference type="ARBA" id="ARBA00022777"/>
    </source>
</evidence>
<dbReference type="Pfam" id="PF00672">
    <property type="entry name" value="HAMP"/>
    <property type="match status" value="1"/>
</dbReference>
<dbReference type="InterPro" id="IPR036097">
    <property type="entry name" value="HisK_dim/P_sf"/>
</dbReference>
<evidence type="ECO:0000313" key="18">
    <source>
        <dbReference type="Proteomes" id="UP000030526"/>
    </source>
</evidence>
<dbReference type="SMART" id="SM00388">
    <property type="entry name" value="HisKA"/>
    <property type="match status" value="1"/>
</dbReference>
<dbReference type="Gene3D" id="3.30.450.210">
    <property type="entry name" value="Two-component sensor protein CpxA, periplasmic domain"/>
    <property type="match status" value="1"/>
</dbReference>
<dbReference type="Gene3D" id="6.10.340.10">
    <property type="match status" value="1"/>
</dbReference>
<evidence type="ECO:0000256" key="5">
    <source>
        <dbReference type="ARBA" id="ARBA00022553"/>
    </source>
</evidence>
<dbReference type="InterPro" id="IPR004358">
    <property type="entry name" value="Sig_transdc_His_kin-like_C"/>
</dbReference>
<proteinExistence type="predicted"/>
<keyword evidence="9 17" id="KW-0418">Kinase</keyword>
<dbReference type="InterPro" id="IPR050398">
    <property type="entry name" value="HssS/ArlS-like"/>
</dbReference>
<dbReference type="NCBIfam" id="NF007007">
    <property type="entry name" value="PRK09470.1"/>
    <property type="match status" value="1"/>
</dbReference>
<dbReference type="InterPro" id="IPR058125">
    <property type="entry name" value="CpxA"/>
</dbReference>
<dbReference type="GO" id="GO:0000155">
    <property type="term" value="F:phosphorelay sensor kinase activity"/>
    <property type="evidence" value="ECO:0007669"/>
    <property type="project" value="InterPro"/>
</dbReference>
<dbReference type="InterPro" id="IPR005467">
    <property type="entry name" value="His_kinase_dom"/>
</dbReference>
<feature type="domain" description="HAMP" evidence="16">
    <location>
        <begin position="193"/>
        <end position="247"/>
    </location>
</feature>
<keyword evidence="4" id="KW-1003">Cell membrane</keyword>
<dbReference type="InterPro" id="IPR003661">
    <property type="entry name" value="HisK_dim/P_dom"/>
</dbReference>
<dbReference type="Pfam" id="PF02518">
    <property type="entry name" value="HATPase_c"/>
    <property type="match status" value="1"/>
</dbReference>
<comment type="subcellular location">
    <subcellularLocation>
        <location evidence="2">Cell membrane</location>
        <topology evidence="2">Multi-pass membrane protein</topology>
    </subcellularLocation>
</comment>
<dbReference type="Gene3D" id="1.10.287.130">
    <property type="match status" value="1"/>
</dbReference>
<dbReference type="GO" id="GO:0005524">
    <property type="term" value="F:ATP binding"/>
    <property type="evidence" value="ECO:0007669"/>
    <property type="project" value="UniProtKB-KW"/>
</dbReference>
<dbReference type="FunFam" id="3.30.565.10:FF:000011">
    <property type="entry name" value="Sensor histidine kinase CpxA"/>
    <property type="match status" value="1"/>
</dbReference>
<evidence type="ECO:0000256" key="7">
    <source>
        <dbReference type="ARBA" id="ARBA00022692"/>
    </source>
</evidence>
<comment type="catalytic activity">
    <reaction evidence="1">
        <text>ATP + protein L-histidine = ADP + protein N-phospho-L-histidine.</text>
        <dbReference type="EC" id="2.7.13.3"/>
    </reaction>
</comment>
<dbReference type="PANTHER" id="PTHR45528:SF1">
    <property type="entry name" value="SENSOR HISTIDINE KINASE CPXA"/>
    <property type="match status" value="1"/>
</dbReference>
<name>A0A0A2XIB3_9PAST</name>
<keyword evidence="12" id="KW-0902">Two-component regulatory system</keyword>
<dbReference type="SUPFAM" id="SSF158472">
    <property type="entry name" value="HAMP domain-like"/>
    <property type="match status" value="1"/>
</dbReference>
<dbReference type="InterPro" id="IPR036890">
    <property type="entry name" value="HATPase_C_sf"/>
</dbReference>
<feature type="transmembrane region" description="Helical" evidence="14">
    <location>
        <begin position="174"/>
        <end position="193"/>
    </location>
</feature>
<evidence type="ECO:0000259" key="16">
    <source>
        <dbReference type="PROSITE" id="PS50885"/>
    </source>
</evidence>
<dbReference type="EC" id="2.7.13.3" evidence="3"/>
<keyword evidence="10" id="KW-0067">ATP-binding</keyword>
<evidence type="ECO:0000256" key="14">
    <source>
        <dbReference type="SAM" id="Phobius"/>
    </source>
</evidence>
<evidence type="ECO:0000256" key="6">
    <source>
        <dbReference type="ARBA" id="ARBA00022679"/>
    </source>
</evidence>
<evidence type="ECO:0000256" key="1">
    <source>
        <dbReference type="ARBA" id="ARBA00000085"/>
    </source>
</evidence>
<dbReference type="CDD" id="cd06225">
    <property type="entry name" value="HAMP"/>
    <property type="match status" value="1"/>
</dbReference>
<dbReference type="RefSeq" id="WP_039083898.1">
    <property type="nucleotide sequence ID" value="NZ_JPXS01000025.1"/>
</dbReference>
<feature type="transmembrane region" description="Helical" evidence="14">
    <location>
        <begin position="16"/>
        <end position="37"/>
    </location>
</feature>
<dbReference type="InterPro" id="IPR003594">
    <property type="entry name" value="HATPase_dom"/>
</dbReference>
<dbReference type="Gene3D" id="3.30.565.10">
    <property type="entry name" value="Histidine kinase-like ATPase, C-terminal domain"/>
    <property type="match status" value="1"/>
</dbReference>
<gene>
    <name evidence="17" type="ORF">JP32_05155</name>
</gene>
<dbReference type="PROSITE" id="PS50885">
    <property type="entry name" value="HAMP"/>
    <property type="match status" value="1"/>
</dbReference>
<dbReference type="GO" id="GO:0005886">
    <property type="term" value="C:plasma membrane"/>
    <property type="evidence" value="ECO:0007669"/>
    <property type="project" value="UniProtKB-SubCell"/>
</dbReference>
<keyword evidence="7 14" id="KW-0812">Transmembrane</keyword>
<accession>A0A0A2XIB3</accession>
<dbReference type="CDD" id="cd00082">
    <property type="entry name" value="HisKA"/>
    <property type="match status" value="1"/>
</dbReference>
<evidence type="ECO:0000256" key="3">
    <source>
        <dbReference type="ARBA" id="ARBA00012438"/>
    </source>
</evidence>
<dbReference type="InterPro" id="IPR003660">
    <property type="entry name" value="HAMP_dom"/>
</dbReference>
<dbReference type="EMBL" id="JPXS01000025">
    <property type="protein sequence ID" value="KGQ32091.1"/>
    <property type="molecule type" value="Genomic_DNA"/>
</dbReference>
<keyword evidence="11 14" id="KW-1133">Transmembrane helix</keyword>
<dbReference type="Proteomes" id="UP000030526">
    <property type="component" value="Unassembled WGS sequence"/>
</dbReference>
<evidence type="ECO:0000256" key="2">
    <source>
        <dbReference type="ARBA" id="ARBA00004651"/>
    </source>
</evidence>
<dbReference type="InterPro" id="IPR038515">
    <property type="entry name" value="CpxA_peri_sf"/>
</dbReference>
<dbReference type="PANTHER" id="PTHR45528">
    <property type="entry name" value="SENSOR HISTIDINE KINASE CPXA"/>
    <property type="match status" value="1"/>
</dbReference>
<evidence type="ECO:0000259" key="15">
    <source>
        <dbReference type="PROSITE" id="PS50109"/>
    </source>
</evidence>
<dbReference type="PRINTS" id="PR00344">
    <property type="entry name" value="BCTRLSENSOR"/>
</dbReference>
<dbReference type="PROSITE" id="PS50109">
    <property type="entry name" value="HIS_KIN"/>
    <property type="match status" value="1"/>
</dbReference>
<evidence type="ECO:0000256" key="4">
    <source>
        <dbReference type="ARBA" id="ARBA00022475"/>
    </source>
</evidence>
<keyword evidence="5" id="KW-0597">Phosphoprotein</keyword>
<dbReference type="AlphaFoldDB" id="A0A0A2XIB3"/>
<evidence type="ECO:0000313" key="17">
    <source>
        <dbReference type="EMBL" id="KGQ32091.1"/>
    </source>
</evidence>
<feature type="domain" description="Histidine kinase" evidence="15">
    <location>
        <begin position="255"/>
        <end position="468"/>
    </location>
</feature>
<evidence type="ECO:0000256" key="13">
    <source>
        <dbReference type="ARBA" id="ARBA00023136"/>
    </source>
</evidence>
<keyword evidence="13 14" id="KW-0472">Membrane</keyword>
<comment type="caution">
    <text evidence="17">The sequence shown here is derived from an EMBL/GenBank/DDBJ whole genome shotgun (WGS) entry which is preliminary data.</text>
</comment>
<dbReference type="SUPFAM" id="SSF47384">
    <property type="entry name" value="Homodimeric domain of signal transducing histidine kinase"/>
    <property type="match status" value="1"/>
</dbReference>
<dbReference type="SMART" id="SM00387">
    <property type="entry name" value="HATPase_c"/>
    <property type="match status" value="1"/>
</dbReference>
<sequence length="469" mass="53933">MKNAILRPFTSLTGQIYLFFILIFCIAFTIAVILPTFDSRNYALIESRELNDYNSIVFSIMEKMSSTDVLNIKNTDNFLEKKYNLNFAFINNDDVIFSKNYEDLVNLRDFIYHSNSPLIPQKKQFDDSQIIGPFQIKLNNNANDLDKLDTYRIYFIKPIKPLSPIIQAFFDKPALMLIIIVILTAPLLLILSYRITKPIIELRRAVNNVAVGNFSINTDLEKNGPKEIQAVGKSFNQMVTAIDNLLNSQKRMLSDISHELRTPLARLKLSAAILRRKNGETPELTRIETEAERLEQMISDILNISRQQINTHLEHEIFPIEEIWEDVLENARFETEQSKQQLIINNQIKHPHRYRINGNPNALAGALENIIRNAEKYGNNTIRVSFSINQNELIMMVEDDGNGIDESEYQNIFQPFYRIDTARTRETGGIGLGLAIVFNTVQQHQGYISAQKSELGGLSIEIRLPLWFD</sequence>
<evidence type="ECO:0000256" key="8">
    <source>
        <dbReference type="ARBA" id="ARBA00022741"/>
    </source>
</evidence>
<keyword evidence="8" id="KW-0547">Nucleotide-binding</keyword>
<dbReference type="SUPFAM" id="SSF55874">
    <property type="entry name" value="ATPase domain of HSP90 chaperone/DNA topoisomerase II/histidine kinase"/>
    <property type="match status" value="1"/>
</dbReference>